<keyword evidence="9 11" id="KW-0100">Branched-chain amino acid biosynthesis</keyword>
<organism evidence="15 16">
    <name type="scientific">Xanthomonas graminis pv. phlei</name>
    <dbReference type="NCBI Taxonomy" id="487906"/>
    <lineage>
        <taxon>Bacteria</taxon>
        <taxon>Pseudomonadati</taxon>
        <taxon>Pseudomonadota</taxon>
        <taxon>Gammaproteobacteria</taxon>
        <taxon>Lysobacterales</taxon>
        <taxon>Lysobacteraceae</taxon>
        <taxon>Xanthomonas</taxon>
        <taxon>Xanthomonas translucens group</taxon>
        <taxon>Xanthomonas graminis</taxon>
    </lineage>
</organism>
<keyword evidence="11" id="KW-0521">NADP</keyword>
<dbReference type="AlphaFoldDB" id="A0A0K3A2Q1"/>
<feature type="binding site" evidence="11 12">
    <location>
        <position position="186"/>
    </location>
    <ligand>
        <name>Mg(2+)</name>
        <dbReference type="ChEBI" id="CHEBI:18420"/>
        <label>1</label>
    </ligand>
</feature>
<feature type="binding site" evidence="11 12">
    <location>
        <position position="222"/>
    </location>
    <ligand>
        <name>Mg(2+)</name>
        <dbReference type="ChEBI" id="CHEBI:18420"/>
        <label>2</label>
    </ligand>
</feature>
<keyword evidence="8 11" id="KW-0560">Oxidoreductase</keyword>
<feature type="binding site" evidence="11">
    <location>
        <position position="125"/>
    </location>
    <ligand>
        <name>NADP(+)</name>
        <dbReference type="ChEBI" id="CHEBI:58349"/>
    </ligand>
</feature>
<feature type="domain" description="KARI N-terminal Rossmann" evidence="13">
    <location>
        <begin position="1"/>
        <end position="173"/>
    </location>
</feature>
<sequence length="337" mass="36261">MTSSAQPTTKIAIVGYGSQGRAHALNLRESGFDVTVGLRAGGPTEAKAQADGFVVKSPADAVKDADLVAVLTPDMVQKKLYDEVLAPNMKQGACLLFAHGLNVHFDMIKPRADLDVVLVAPKGPGALVRREYEIGRGVPCIWAVYQDKSGKAEQFALEYAAGLGGARANLIKTTFKEETETDLFGEQAVLCGGASSLVQAGFEVLVEAGYQPEIAYYEVLHELKLIVDLFYEGGITRMLEFVSETAQYGDYVSGPRVIDAATKERMRDVLTDIQNGTFTKNWVAEYEAGLPNYNAFKQADLQHPIEVVGKQLRAKMVWLKGDAAAAATKPAATGQAA</sequence>
<dbReference type="NCBIfam" id="TIGR00465">
    <property type="entry name" value="ilvC"/>
    <property type="match status" value="1"/>
</dbReference>
<evidence type="ECO:0000256" key="9">
    <source>
        <dbReference type="ARBA" id="ARBA00023304"/>
    </source>
</evidence>
<keyword evidence="7 11" id="KW-0460">Magnesium</keyword>
<dbReference type="PIRSF" id="PIRSF000116">
    <property type="entry name" value="IlvC_gammaproteo"/>
    <property type="match status" value="1"/>
</dbReference>
<dbReference type="Gene3D" id="6.10.240.10">
    <property type="match status" value="1"/>
</dbReference>
<comment type="pathway">
    <text evidence="3 11">Amino-acid biosynthesis; L-isoleucine biosynthesis; L-isoleucine from 2-oxobutanoate: step 2/4.</text>
</comment>
<dbReference type="EC" id="1.1.1.86" evidence="11"/>
<dbReference type="InterPro" id="IPR013116">
    <property type="entry name" value="KARI_N"/>
</dbReference>
<feature type="binding site" evidence="11">
    <location>
        <position position="44"/>
    </location>
    <ligand>
        <name>NADP(+)</name>
        <dbReference type="ChEBI" id="CHEBI:58349"/>
    </ligand>
</feature>
<dbReference type="PANTHER" id="PTHR21371">
    <property type="entry name" value="KETOL-ACID REDUCTOISOMERASE, MITOCHONDRIAL"/>
    <property type="match status" value="1"/>
</dbReference>
<evidence type="ECO:0000256" key="1">
    <source>
        <dbReference type="ARBA" id="ARBA00002172"/>
    </source>
</evidence>
<protein>
    <recommendedName>
        <fullName evidence="11">Ketol-acid reductoisomerase (NADP(+))</fullName>
        <shortName evidence="11">KARI</shortName>
        <ecNumber evidence="11">1.1.1.86</ecNumber>
    </recommendedName>
    <alternativeName>
        <fullName evidence="11">Acetohydroxy-acid isomeroreductase</fullName>
        <shortName evidence="11">AHIR</shortName>
    </alternativeName>
    <alternativeName>
        <fullName evidence="11">Alpha-keto-beta-hydroxylacyl reductoisomerase</fullName>
    </alternativeName>
</protein>
<gene>
    <name evidence="11 15" type="primary">ilvC</name>
    <name evidence="15" type="ORF">XTPLMG730_3409</name>
</gene>
<dbReference type="GO" id="GO:0016853">
    <property type="term" value="F:isomerase activity"/>
    <property type="evidence" value="ECO:0007669"/>
    <property type="project" value="UniProtKB-KW"/>
</dbReference>
<evidence type="ECO:0000256" key="6">
    <source>
        <dbReference type="ARBA" id="ARBA00022723"/>
    </source>
</evidence>
<evidence type="ECO:0000256" key="8">
    <source>
        <dbReference type="ARBA" id="ARBA00023002"/>
    </source>
</evidence>
<reference evidence="15 16" key="1">
    <citation type="submission" date="2015-07" db="EMBL/GenBank/DDBJ databases">
        <authorList>
            <person name="Noorani M."/>
        </authorList>
    </citation>
    <scope>NUCLEOTIDE SEQUENCE [LARGE SCALE GENOMIC DNA]</scope>
    <source>
        <strain evidence="15">LMG730</strain>
    </source>
</reference>
<dbReference type="PROSITE" id="PS51850">
    <property type="entry name" value="KARI_N"/>
    <property type="match status" value="1"/>
</dbReference>
<feature type="domain" description="KARI C-terminal knotted" evidence="14">
    <location>
        <begin position="174"/>
        <end position="319"/>
    </location>
</feature>
<evidence type="ECO:0000256" key="3">
    <source>
        <dbReference type="ARBA" id="ARBA00004885"/>
    </source>
</evidence>
<dbReference type="EMBL" id="CXOJ01000093">
    <property type="protein sequence ID" value="CTP92198.1"/>
    <property type="molecule type" value="Genomic_DNA"/>
</dbReference>
<dbReference type="GO" id="GO:0050661">
    <property type="term" value="F:NADP binding"/>
    <property type="evidence" value="ECO:0007669"/>
    <property type="project" value="InterPro"/>
</dbReference>
<dbReference type="PANTHER" id="PTHR21371:SF1">
    <property type="entry name" value="KETOL-ACID REDUCTOISOMERASE, MITOCHONDRIAL"/>
    <property type="match status" value="1"/>
</dbReference>
<dbReference type="GO" id="GO:0005829">
    <property type="term" value="C:cytosol"/>
    <property type="evidence" value="ECO:0007669"/>
    <property type="project" value="TreeGrafter"/>
</dbReference>
<comment type="catalytic activity">
    <reaction evidence="10 11">
        <text>(2R)-2,3-dihydroxy-3-methylbutanoate + NADP(+) = (2S)-2-acetolactate + NADPH + H(+)</text>
        <dbReference type="Rhea" id="RHEA:22068"/>
        <dbReference type="ChEBI" id="CHEBI:15378"/>
        <dbReference type="ChEBI" id="CHEBI:49072"/>
        <dbReference type="ChEBI" id="CHEBI:57783"/>
        <dbReference type="ChEBI" id="CHEBI:58349"/>
        <dbReference type="ChEBI" id="CHEBI:58476"/>
        <dbReference type="EC" id="1.1.1.86"/>
    </reaction>
</comment>
<dbReference type="UniPathway" id="UPA00049">
    <property type="reaction ID" value="UER00060"/>
</dbReference>
<dbReference type="Pfam" id="PF07991">
    <property type="entry name" value="KARI_N"/>
    <property type="match status" value="1"/>
</dbReference>
<dbReference type="InterPro" id="IPR036291">
    <property type="entry name" value="NAD(P)-bd_dom_sf"/>
</dbReference>
<evidence type="ECO:0000256" key="4">
    <source>
        <dbReference type="ARBA" id="ARBA00010318"/>
    </source>
</evidence>
<evidence type="ECO:0000256" key="7">
    <source>
        <dbReference type="ARBA" id="ARBA00022842"/>
    </source>
</evidence>
<feature type="binding site" evidence="11 12">
    <location>
        <position position="182"/>
    </location>
    <ligand>
        <name>Mg(2+)</name>
        <dbReference type="ChEBI" id="CHEBI:18420"/>
        <label>1</label>
    </ligand>
</feature>
<feature type="binding site" evidence="11">
    <location>
        <begin position="16"/>
        <end position="19"/>
    </location>
    <ligand>
        <name>NADP(+)</name>
        <dbReference type="ChEBI" id="CHEBI:58349"/>
    </ligand>
</feature>
<comment type="catalytic activity">
    <reaction evidence="11">
        <text>(2R,3R)-2,3-dihydroxy-3-methylpentanoate + NADP(+) = (S)-2-ethyl-2-hydroxy-3-oxobutanoate + NADPH + H(+)</text>
        <dbReference type="Rhea" id="RHEA:13493"/>
        <dbReference type="ChEBI" id="CHEBI:15378"/>
        <dbReference type="ChEBI" id="CHEBI:49256"/>
        <dbReference type="ChEBI" id="CHEBI:49258"/>
        <dbReference type="ChEBI" id="CHEBI:57783"/>
        <dbReference type="ChEBI" id="CHEBI:58349"/>
        <dbReference type="EC" id="1.1.1.86"/>
    </reaction>
</comment>
<evidence type="ECO:0000259" key="14">
    <source>
        <dbReference type="PROSITE" id="PS51851"/>
    </source>
</evidence>
<dbReference type="NCBIfam" id="NF004017">
    <property type="entry name" value="PRK05479.1"/>
    <property type="match status" value="1"/>
</dbReference>
<evidence type="ECO:0000259" key="13">
    <source>
        <dbReference type="PROSITE" id="PS51850"/>
    </source>
</evidence>
<evidence type="ECO:0000256" key="5">
    <source>
        <dbReference type="ARBA" id="ARBA00022605"/>
    </source>
</evidence>
<keyword evidence="6 11" id="KW-0479">Metal-binding</keyword>
<feature type="binding site" evidence="11 12">
    <location>
        <position position="243"/>
    </location>
    <ligand>
        <name>substrate</name>
    </ligand>
</feature>
<dbReference type="SUPFAM" id="SSF48179">
    <property type="entry name" value="6-phosphogluconate dehydrogenase C-terminal domain-like"/>
    <property type="match status" value="1"/>
</dbReference>
<comment type="cofactor">
    <cofactor evidence="11">
        <name>Mg(2+)</name>
        <dbReference type="ChEBI" id="CHEBI:18420"/>
    </cofactor>
    <text evidence="11">Binds 2 magnesium ions per subunit.</text>
</comment>
<evidence type="ECO:0000256" key="12">
    <source>
        <dbReference type="PROSITE-ProRule" id="PRU01198"/>
    </source>
</evidence>
<comment type="caution">
    <text evidence="11">Lacks conserved residue(s) required for the propagation of feature annotation.</text>
</comment>
<dbReference type="Gene3D" id="3.40.50.720">
    <property type="entry name" value="NAD(P)-binding Rossmann-like Domain"/>
    <property type="match status" value="1"/>
</dbReference>
<dbReference type="GO" id="GO:0009097">
    <property type="term" value="P:isoleucine biosynthetic process"/>
    <property type="evidence" value="ECO:0007669"/>
    <property type="project" value="UniProtKB-UniRule"/>
</dbReference>
<dbReference type="Pfam" id="PF01450">
    <property type="entry name" value="KARI_C"/>
    <property type="match status" value="1"/>
</dbReference>
<evidence type="ECO:0000256" key="11">
    <source>
        <dbReference type="HAMAP-Rule" id="MF_00435"/>
    </source>
</evidence>
<feature type="binding site" evidence="11">
    <location>
        <position position="39"/>
    </location>
    <ligand>
        <name>NADP(+)</name>
        <dbReference type="ChEBI" id="CHEBI:58349"/>
    </ligand>
</feature>
<comment type="pathway">
    <text evidence="2 11">Amino-acid biosynthesis; L-valine biosynthesis; L-valine from pyruvate: step 2/4.</text>
</comment>
<dbReference type="GO" id="GO:0009099">
    <property type="term" value="P:L-valine biosynthetic process"/>
    <property type="evidence" value="ECO:0007669"/>
    <property type="project" value="UniProtKB-UniRule"/>
</dbReference>
<comment type="similarity">
    <text evidence="4 11 12">Belongs to the ketol-acid reductoisomerase family.</text>
</comment>
<evidence type="ECO:0000256" key="2">
    <source>
        <dbReference type="ARBA" id="ARBA00004864"/>
    </source>
</evidence>
<dbReference type="HAMAP" id="MF_00435">
    <property type="entry name" value="IlvC"/>
    <property type="match status" value="1"/>
</dbReference>
<feature type="active site" evidence="11">
    <location>
        <position position="99"/>
    </location>
</feature>
<comment type="function">
    <text evidence="1 11">Involved in the biosynthesis of branched-chain amino acids (BCAA). Catalyzes an alkyl-migration followed by a ketol-acid reduction of (S)-2-acetolactate (S2AL) to yield (R)-2,3-dihydroxy-isovalerate. In the isomerase reaction, S2AL is rearranged via a Mg-dependent methyl migration to produce 3-hydroxy-3-methyl-2-ketobutyrate (HMKB). In the reductase reaction, this 2-ketoacid undergoes a metal-dependent reduction by NADPH to yield (R)-2,3-dihydroxy-isovalerate.</text>
</comment>
<dbReference type="Proteomes" id="UP000045978">
    <property type="component" value="Unassembled WGS sequence"/>
</dbReference>
<evidence type="ECO:0000313" key="16">
    <source>
        <dbReference type="Proteomes" id="UP000045978"/>
    </source>
</evidence>
<dbReference type="GO" id="GO:0004455">
    <property type="term" value="F:ketol-acid reductoisomerase activity"/>
    <property type="evidence" value="ECO:0007669"/>
    <property type="project" value="UniProtKB-UniRule"/>
</dbReference>
<proteinExistence type="inferred from homology"/>
<evidence type="ECO:0000256" key="10">
    <source>
        <dbReference type="ARBA" id="ARBA00049021"/>
    </source>
</evidence>
<dbReference type="PROSITE" id="PS51851">
    <property type="entry name" value="KARI_C"/>
    <property type="match status" value="1"/>
</dbReference>
<dbReference type="InterPro" id="IPR008927">
    <property type="entry name" value="6-PGluconate_DH-like_C_sf"/>
</dbReference>
<dbReference type="InterPro" id="IPR013023">
    <property type="entry name" value="KARI"/>
</dbReference>
<keyword evidence="15" id="KW-0413">Isomerase</keyword>
<feature type="binding site" evidence="11 12">
    <location>
        <position position="182"/>
    </location>
    <ligand>
        <name>Mg(2+)</name>
        <dbReference type="ChEBI" id="CHEBI:18420"/>
        <label>2</label>
    </ligand>
</feature>
<feature type="binding site" evidence="11 12">
    <location>
        <position position="218"/>
    </location>
    <ligand>
        <name>Mg(2+)</name>
        <dbReference type="ChEBI" id="CHEBI:18420"/>
        <label>2</label>
    </ligand>
</feature>
<dbReference type="FunFam" id="3.40.50.720:FF:000023">
    <property type="entry name" value="Ketol-acid reductoisomerase (NADP(+))"/>
    <property type="match status" value="1"/>
</dbReference>
<dbReference type="InterPro" id="IPR014359">
    <property type="entry name" value="KARI_prok"/>
</dbReference>
<dbReference type="GO" id="GO:0000287">
    <property type="term" value="F:magnesium ion binding"/>
    <property type="evidence" value="ECO:0007669"/>
    <property type="project" value="UniProtKB-UniRule"/>
</dbReference>
<dbReference type="InterPro" id="IPR000506">
    <property type="entry name" value="KARI_C"/>
</dbReference>
<accession>A0A0K3A2Q1</accession>
<dbReference type="RefSeq" id="WP_053839267.1">
    <property type="nucleotide sequence ID" value="NZ_CP076251.1"/>
</dbReference>
<dbReference type="SUPFAM" id="SSF51735">
    <property type="entry name" value="NAD(P)-binding Rossmann-fold domains"/>
    <property type="match status" value="1"/>
</dbReference>
<keyword evidence="5 11" id="KW-0028">Amino-acid biosynthesis</keyword>
<evidence type="ECO:0000313" key="15">
    <source>
        <dbReference type="EMBL" id="CTP92198.1"/>
    </source>
</evidence>
<name>A0A0K3A2Q1_9XANT</name>
<dbReference type="UniPathway" id="UPA00047">
    <property type="reaction ID" value="UER00056"/>
</dbReference>